<dbReference type="EMBL" id="RSAS01000265">
    <property type="protein sequence ID" value="RRR74505.1"/>
    <property type="molecule type" value="Genomic_DNA"/>
</dbReference>
<evidence type="ECO:0000313" key="2">
    <source>
        <dbReference type="EMBL" id="RRR74505.1"/>
    </source>
</evidence>
<dbReference type="AlphaFoldDB" id="A0A426U3Q1"/>
<protein>
    <submittedName>
        <fullName evidence="2">Uncharacterized protein</fullName>
    </submittedName>
</protein>
<reference evidence="2 3" key="1">
    <citation type="submission" date="2018-12" db="EMBL/GenBank/DDBJ databases">
        <title>Genome Sequence of Candidatus Viridilinea halotolerans isolated from saline sulfide-rich spring.</title>
        <authorList>
            <person name="Grouzdev D.S."/>
            <person name="Burganskaya E.I."/>
            <person name="Krutkina M.S."/>
            <person name="Sukhacheva M.V."/>
            <person name="Gorlenko V.M."/>
        </authorList>
    </citation>
    <scope>NUCLEOTIDE SEQUENCE [LARGE SCALE GENOMIC DNA]</scope>
    <source>
        <strain evidence="2">Chok-6</strain>
    </source>
</reference>
<evidence type="ECO:0000256" key="1">
    <source>
        <dbReference type="SAM" id="Phobius"/>
    </source>
</evidence>
<organism evidence="2 3">
    <name type="scientific">Candidatus Viridilinea halotolerans</name>
    <dbReference type="NCBI Taxonomy" id="2491704"/>
    <lineage>
        <taxon>Bacteria</taxon>
        <taxon>Bacillati</taxon>
        <taxon>Chloroflexota</taxon>
        <taxon>Chloroflexia</taxon>
        <taxon>Chloroflexales</taxon>
        <taxon>Chloroflexineae</taxon>
        <taxon>Oscillochloridaceae</taxon>
        <taxon>Candidatus Viridilinea</taxon>
    </lineage>
</organism>
<feature type="transmembrane region" description="Helical" evidence="1">
    <location>
        <begin position="77"/>
        <end position="100"/>
    </location>
</feature>
<proteinExistence type="predicted"/>
<keyword evidence="1" id="KW-0812">Transmembrane</keyword>
<feature type="transmembrane region" description="Helical" evidence="1">
    <location>
        <begin position="48"/>
        <end position="71"/>
    </location>
</feature>
<accession>A0A426U3Q1</accession>
<sequence>MLPQPLPPNEALAEVFQYTPADLRANRRGTISERQKGRMRARHADTVGLMEGFFTFVAIIGVLGSGAAALSNGIPLWQMWLAVLVGLLFWVGLAWAILAYSRRRMEQTIAAGKVATISGTLHLMRAGSKPVHHYFCIGTRRFSIDTADYLKLERSKVDGQRATVYYTTRWEWVLAVDLEQ</sequence>
<keyword evidence="1" id="KW-1133">Transmembrane helix</keyword>
<name>A0A426U3Q1_9CHLR</name>
<keyword evidence="1" id="KW-0472">Membrane</keyword>
<comment type="caution">
    <text evidence="2">The sequence shown here is derived from an EMBL/GenBank/DDBJ whole genome shotgun (WGS) entry which is preliminary data.</text>
</comment>
<dbReference type="Proteomes" id="UP000280307">
    <property type="component" value="Unassembled WGS sequence"/>
</dbReference>
<evidence type="ECO:0000313" key="3">
    <source>
        <dbReference type="Proteomes" id="UP000280307"/>
    </source>
</evidence>
<gene>
    <name evidence="2" type="ORF">EI684_06895</name>
</gene>